<name>A0A7S1TJN6_9RHOD</name>
<proteinExistence type="predicted"/>
<dbReference type="AlphaFoldDB" id="A0A7S1TJN6"/>
<feature type="compositionally biased region" description="Basic and acidic residues" evidence="1">
    <location>
        <begin position="409"/>
        <end position="439"/>
    </location>
</feature>
<protein>
    <submittedName>
        <fullName evidence="2">Uncharacterized protein</fullName>
    </submittedName>
</protein>
<feature type="compositionally biased region" description="Polar residues" evidence="1">
    <location>
        <begin position="238"/>
        <end position="247"/>
    </location>
</feature>
<feature type="compositionally biased region" description="Basic and acidic residues" evidence="1">
    <location>
        <begin position="636"/>
        <end position="645"/>
    </location>
</feature>
<sequence>MSHSGGSSSWETDSRSRSPRSSGSEAPHDTKPGRRTSRSLSPAPLPTEGGDKDLEETSMDPDPSKKRARASVIEATEELERSGKIQRGGDHTSEPDQPTMGTGDGISLDRLDARDNIDEDAPKRCGRDTDTEGARDTIHENKTHEDSEVEDGEHSDQHREEFQTSTISKGHTSSPERNSHPYVSDEPEQKTEATLRRDPDELLGHELQERGGLAVDNCEDIRDITVDDEEPRRFEEPQLNNARSSGENLVLEHLEQGELQKEGAHLGTHDVTSGIPDENESEDGEREGHRPEVEPFAVGREERKQAKVFGVEEQQSTVKCLLSETNQNENRVSGKAGPIAAVDAANEVASRDGDDVNSHEMDGRTLADLNNHTATRKSPIPDMDSQGLMAASRTLISEQQGSLSTKGAGEGRGEEHEMKTLKVDDAPTKDETEVNDNAHSEGLVMSNEVVPDPPTREEASTMQLMDTGGACAGDTGRKSPMEKMNSTIAPQTNDGVPKLHNAEVSASTGDVTLSKRAGEEAGDSPSYALKKVQEMGHLDQAPSHSTPCPVTEVRGTTGSNGSVEEDMQTPKMKQLKEIEADAAHAPTELFEFNVPQVNEGGVTEENGQGKAHGVQTAIQNSSDARGVGESESQDGGEAKPEKGVSEEEAFGTSSKIDGNGEPTKDPLIGQDLSALTVKILRTELSARGINDANLRLKRDLVIALQQHLDSL</sequence>
<feature type="region of interest" description="Disordered" evidence="1">
    <location>
        <begin position="599"/>
        <end position="668"/>
    </location>
</feature>
<feature type="region of interest" description="Disordered" evidence="1">
    <location>
        <begin position="224"/>
        <end position="248"/>
    </location>
</feature>
<feature type="compositionally biased region" description="Polar residues" evidence="1">
    <location>
        <begin position="396"/>
        <end position="405"/>
    </location>
</feature>
<accession>A0A7S1TJN6</accession>
<feature type="region of interest" description="Disordered" evidence="1">
    <location>
        <begin position="396"/>
        <end position="525"/>
    </location>
</feature>
<feature type="compositionally biased region" description="Polar residues" evidence="1">
    <location>
        <begin position="542"/>
        <end position="562"/>
    </location>
</feature>
<feature type="compositionally biased region" description="Polar residues" evidence="1">
    <location>
        <begin position="484"/>
        <end position="494"/>
    </location>
</feature>
<evidence type="ECO:0000313" key="2">
    <source>
        <dbReference type="EMBL" id="CAD9236827.1"/>
    </source>
</evidence>
<feature type="compositionally biased region" description="Basic and acidic residues" evidence="1">
    <location>
        <begin position="286"/>
        <end position="301"/>
    </location>
</feature>
<organism evidence="2">
    <name type="scientific">Compsopogon caeruleus</name>
    <dbReference type="NCBI Taxonomy" id="31354"/>
    <lineage>
        <taxon>Eukaryota</taxon>
        <taxon>Rhodophyta</taxon>
        <taxon>Compsopogonophyceae</taxon>
        <taxon>Compsopogonales</taxon>
        <taxon>Compsopogonaceae</taxon>
        <taxon>Compsopogon</taxon>
    </lineage>
</organism>
<feature type="compositionally biased region" description="Low complexity" evidence="1">
    <location>
        <begin position="1"/>
        <end position="11"/>
    </location>
</feature>
<dbReference type="EMBL" id="HBGH01016109">
    <property type="protein sequence ID" value="CAD9236827.1"/>
    <property type="molecule type" value="Transcribed_RNA"/>
</dbReference>
<feature type="compositionally biased region" description="Basic and acidic residues" evidence="1">
    <location>
        <begin position="78"/>
        <end position="94"/>
    </location>
</feature>
<feature type="compositionally biased region" description="Basic and acidic residues" evidence="1">
    <location>
        <begin position="187"/>
        <end position="209"/>
    </location>
</feature>
<feature type="compositionally biased region" description="Basic and acidic residues" evidence="1">
    <location>
        <begin position="224"/>
        <end position="236"/>
    </location>
</feature>
<gene>
    <name evidence="2" type="ORF">CCAE0312_LOCUS8924</name>
</gene>
<feature type="region of interest" description="Disordered" evidence="1">
    <location>
        <begin position="262"/>
        <end position="301"/>
    </location>
</feature>
<feature type="compositionally biased region" description="Basic and acidic residues" evidence="1">
    <location>
        <begin position="107"/>
        <end position="162"/>
    </location>
</feature>
<feature type="region of interest" description="Disordered" evidence="1">
    <location>
        <begin position="1"/>
        <end position="211"/>
    </location>
</feature>
<feature type="region of interest" description="Disordered" evidence="1">
    <location>
        <begin position="537"/>
        <end position="570"/>
    </location>
</feature>
<feature type="compositionally biased region" description="Polar residues" evidence="1">
    <location>
        <begin position="163"/>
        <end position="176"/>
    </location>
</feature>
<evidence type="ECO:0000256" key="1">
    <source>
        <dbReference type="SAM" id="MobiDB-lite"/>
    </source>
</evidence>
<reference evidence="2" key="1">
    <citation type="submission" date="2021-01" db="EMBL/GenBank/DDBJ databases">
        <authorList>
            <person name="Corre E."/>
            <person name="Pelletier E."/>
            <person name="Niang G."/>
            <person name="Scheremetjew M."/>
            <person name="Finn R."/>
            <person name="Kale V."/>
            <person name="Holt S."/>
            <person name="Cochrane G."/>
            <person name="Meng A."/>
            <person name="Brown T."/>
            <person name="Cohen L."/>
        </authorList>
    </citation>
    <scope>NUCLEOTIDE SEQUENCE</scope>
    <source>
        <strain evidence="2">SAG 36.94</strain>
    </source>
</reference>